<dbReference type="GO" id="GO:0006310">
    <property type="term" value="P:DNA recombination"/>
    <property type="evidence" value="ECO:0007669"/>
    <property type="project" value="UniProtKB-KW"/>
</dbReference>
<keyword evidence="1" id="KW-0540">Nuclease</keyword>
<evidence type="ECO:0000256" key="8">
    <source>
        <dbReference type="ARBA" id="ARBA00022932"/>
    </source>
</evidence>
<dbReference type="GO" id="GO:0003964">
    <property type="term" value="F:RNA-directed DNA polymerase activity"/>
    <property type="evidence" value="ECO:0007669"/>
    <property type="project" value="UniProtKB-KW"/>
</dbReference>
<dbReference type="EMBL" id="FR824422">
    <property type="protein sequence ID" value="CCA26486.1"/>
    <property type="molecule type" value="Genomic_DNA"/>
</dbReference>
<dbReference type="InterPro" id="IPR001584">
    <property type="entry name" value="Integrase_cat-core"/>
</dbReference>
<dbReference type="PANTHER" id="PTHR42648">
    <property type="entry name" value="TRANSPOSASE, PUTATIVE-RELATED"/>
    <property type="match status" value="1"/>
</dbReference>
<accession>F0WYD3</accession>
<keyword evidence="3" id="KW-0255">Endonuclease</keyword>
<dbReference type="PANTHER" id="PTHR42648:SF11">
    <property type="entry name" value="TRANSPOSON TY4-P GAG-POL POLYPROTEIN"/>
    <property type="match status" value="1"/>
</dbReference>
<dbReference type="GO" id="GO:0004519">
    <property type="term" value="F:endonuclease activity"/>
    <property type="evidence" value="ECO:0007669"/>
    <property type="project" value="UniProtKB-KW"/>
</dbReference>
<dbReference type="GO" id="GO:0016787">
    <property type="term" value="F:hydrolase activity"/>
    <property type="evidence" value="ECO:0007669"/>
    <property type="project" value="UniProtKB-KW"/>
</dbReference>
<keyword evidence="8" id="KW-0239">DNA-directed DNA polymerase</keyword>
<reference evidence="11" key="2">
    <citation type="submission" date="2011-02" db="EMBL/GenBank/DDBJ databases">
        <authorList>
            <person name="MacLean D."/>
        </authorList>
    </citation>
    <scope>NUCLEOTIDE SEQUENCE</scope>
</reference>
<dbReference type="AlphaFoldDB" id="F0WYD3"/>
<proteinExistence type="predicted"/>
<keyword evidence="8" id="KW-0548">Nucleotidyltransferase</keyword>
<dbReference type="GO" id="GO:0046872">
    <property type="term" value="F:metal ion binding"/>
    <property type="evidence" value="ECO:0007669"/>
    <property type="project" value="UniProtKB-KW"/>
</dbReference>
<sequence>MQAIGASIDLDEQLVVLLGSMSEDFDQIIKIMENVPGMAILQVVFRKLTCEIKSDDRSIVEIQCIGKLFVLECKTLEVAHFGGEAGQHEDVPVDESIWHARFGHISTKRRRNLKNYVVGLNIKTKSAINCEESEICEGCMNGKSSVQPFGSSAYGKLNTKALLEVVHNDVTGPMRVKSQGGAKYMLTFIDEFSRFIHAYFIQTKGEVFSKFTEFKALVENQFGKRIKCLRSDNGGEYINE</sequence>
<reference evidence="11" key="1">
    <citation type="journal article" date="2011" name="PLoS Biol.">
        <title>Gene gain and loss during evolution of obligate parasitism in the white rust pathogen of Arabidopsis thaliana.</title>
        <authorList>
            <person name="Kemen E."/>
            <person name="Gardiner A."/>
            <person name="Schultz-Larsen T."/>
            <person name="Kemen A.C."/>
            <person name="Balmuth A.L."/>
            <person name="Robert-Seilaniantz A."/>
            <person name="Bailey K."/>
            <person name="Holub E."/>
            <person name="Studholme D.J."/>
            <person name="Maclean D."/>
            <person name="Jones J.D."/>
        </authorList>
    </citation>
    <scope>NUCLEOTIDE SEQUENCE</scope>
</reference>
<evidence type="ECO:0000256" key="1">
    <source>
        <dbReference type="ARBA" id="ARBA00022722"/>
    </source>
</evidence>
<dbReference type="PROSITE" id="PS50994">
    <property type="entry name" value="INTEGRASE"/>
    <property type="match status" value="1"/>
</dbReference>
<dbReference type="InterPro" id="IPR012337">
    <property type="entry name" value="RNaseH-like_sf"/>
</dbReference>
<dbReference type="HOGENOM" id="CLU_1158147_0_0_1"/>
<dbReference type="Pfam" id="PF00665">
    <property type="entry name" value="rve"/>
    <property type="match status" value="1"/>
</dbReference>
<evidence type="ECO:0000256" key="9">
    <source>
        <dbReference type="ARBA" id="ARBA00023172"/>
    </source>
</evidence>
<keyword evidence="8" id="KW-0808">Transferase</keyword>
<keyword evidence="2" id="KW-0479">Metal-binding</keyword>
<dbReference type="InterPro" id="IPR036397">
    <property type="entry name" value="RNaseH_sf"/>
</dbReference>
<evidence type="ECO:0000256" key="4">
    <source>
        <dbReference type="ARBA" id="ARBA00022801"/>
    </source>
</evidence>
<keyword evidence="7" id="KW-0695">RNA-directed DNA polymerase</keyword>
<dbReference type="InterPro" id="IPR039537">
    <property type="entry name" value="Retrotran_Ty1/copia-like"/>
</dbReference>
<dbReference type="Gene3D" id="3.30.420.10">
    <property type="entry name" value="Ribonuclease H-like superfamily/Ribonuclease H"/>
    <property type="match status" value="1"/>
</dbReference>
<evidence type="ECO:0000313" key="11">
    <source>
        <dbReference type="EMBL" id="CCA26486.1"/>
    </source>
</evidence>
<organism evidence="11">
    <name type="scientific">Albugo laibachii Nc14</name>
    <dbReference type="NCBI Taxonomy" id="890382"/>
    <lineage>
        <taxon>Eukaryota</taxon>
        <taxon>Sar</taxon>
        <taxon>Stramenopiles</taxon>
        <taxon>Oomycota</taxon>
        <taxon>Peronosporomycetes</taxon>
        <taxon>Albuginales</taxon>
        <taxon>Albuginaceae</taxon>
        <taxon>Albugo</taxon>
    </lineage>
</organism>
<keyword evidence="4" id="KW-0378">Hydrolase</keyword>
<keyword evidence="5" id="KW-0460">Magnesium</keyword>
<evidence type="ECO:0000256" key="3">
    <source>
        <dbReference type="ARBA" id="ARBA00022759"/>
    </source>
</evidence>
<feature type="domain" description="Integrase catalytic" evidence="10">
    <location>
        <begin position="144"/>
        <end position="240"/>
    </location>
</feature>
<name>F0WYD3_9STRA</name>
<evidence type="ECO:0000259" key="10">
    <source>
        <dbReference type="PROSITE" id="PS50994"/>
    </source>
</evidence>
<dbReference type="GO" id="GO:0015074">
    <property type="term" value="P:DNA integration"/>
    <property type="evidence" value="ECO:0007669"/>
    <property type="project" value="UniProtKB-KW"/>
</dbReference>
<keyword evidence="9" id="KW-0233">DNA recombination</keyword>
<evidence type="ECO:0000256" key="5">
    <source>
        <dbReference type="ARBA" id="ARBA00022842"/>
    </source>
</evidence>
<evidence type="ECO:0000256" key="2">
    <source>
        <dbReference type="ARBA" id="ARBA00022723"/>
    </source>
</evidence>
<protein>
    <submittedName>
        <fullName evidence="11">Putative polyprotein</fullName>
    </submittedName>
</protein>
<dbReference type="SUPFAM" id="SSF53098">
    <property type="entry name" value="Ribonuclease H-like"/>
    <property type="match status" value="1"/>
</dbReference>
<gene>
    <name evidence="11" type="primary">AlNc14C378G11193</name>
    <name evidence="11" type="ORF">ALNC14_126300</name>
</gene>
<evidence type="ECO:0000256" key="7">
    <source>
        <dbReference type="ARBA" id="ARBA00022918"/>
    </source>
</evidence>
<dbReference type="GO" id="GO:0003676">
    <property type="term" value="F:nucleic acid binding"/>
    <property type="evidence" value="ECO:0007669"/>
    <property type="project" value="InterPro"/>
</dbReference>
<evidence type="ECO:0000256" key="6">
    <source>
        <dbReference type="ARBA" id="ARBA00022908"/>
    </source>
</evidence>
<dbReference type="GO" id="GO:0003887">
    <property type="term" value="F:DNA-directed DNA polymerase activity"/>
    <property type="evidence" value="ECO:0007669"/>
    <property type="project" value="UniProtKB-KW"/>
</dbReference>
<keyword evidence="6" id="KW-0229">DNA integration</keyword>